<accession>A0A072P888</accession>
<feature type="transmembrane region" description="Helical" evidence="6">
    <location>
        <begin position="72"/>
        <end position="94"/>
    </location>
</feature>
<dbReference type="HOGENOM" id="CLU_032414_1_0_1"/>
<evidence type="ECO:0000313" key="7">
    <source>
        <dbReference type="EMBL" id="KEF55972.1"/>
    </source>
</evidence>
<name>A0A072P888_9EURO</name>
<comment type="subcellular location">
    <subcellularLocation>
        <location evidence="1">Membrane</location>
        <topology evidence="1">Multi-pass membrane protein</topology>
    </subcellularLocation>
</comment>
<dbReference type="GO" id="GO:0016020">
    <property type="term" value="C:membrane"/>
    <property type="evidence" value="ECO:0007669"/>
    <property type="project" value="UniProtKB-SubCell"/>
</dbReference>
<dbReference type="OrthoDB" id="191139at2759"/>
<feature type="transmembrane region" description="Helical" evidence="6">
    <location>
        <begin position="399"/>
        <end position="423"/>
    </location>
</feature>
<dbReference type="PANTHER" id="PTHR31794">
    <property type="entry name" value="AUXIN EFFLUX TRANSPORTER FAMILY PROTEIN (EUROFUNG)"/>
    <property type="match status" value="1"/>
</dbReference>
<sequence length="431" mass="46581">MSDNFLSSFLGALQASLSVLLVIFYGVIASQYKLLDGPSAKKISAACVRLFLPALLITRVGSELQAGTGTRYIPILIWAILYSQVSIGIGLLAVKFWKFPAWVTPAVAFNNTTSLPLLLIESLSSTGILDRLLLDGDSTEEAINRAQSYFLVCAIVGNCFTFAIGPRLIDSENAPGNDKDSDDGSDANDRNQDGDDAERGSINDDELTSLLPHRVRKAGGATHKRIFFIGNQKWEKLSPRTQDVLVFLFDFLNAPLLGAVLGAIIGLTPPLHRAFFNDSNDGGFLNAWLTSSLKKIGELFVTLQVVVVGVSLSSSLRKMKRGEDNGLPLLPTALVLLVRLVLWPVISIAVVWLLATKTNTLQQDPILWFTMMLMPTGPPAMKLIAMAEVNGAGEDDKMVISKVLTLAYACSPLLALTVVGSLYSSEAAIRL</sequence>
<feature type="transmembrane region" description="Helical" evidence="6">
    <location>
        <begin position="6"/>
        <end position="28"/>
    </location>
</feature>
<protein>
    <recommendedName>
        <fullName evidence="9">Auxin efflux carrier</fullName>
    </recommendedName>
</protein>
<dbReference type="STRING" id="1182545.A0A072P888"/>
<keyword evidence="3 6" id="KW-1133">Transmembrane helix</keyword>
<keyword evidence="4 6" id="KW-0472">Membrane</keyword>
<dbReference type="EMBL" id="AMGV01000006">
    <property type="protein sequence ID" value="KEF55972.1"/>
    <property type="molecule type" value="Genomic_DNA"/>
</dbReference>
<feature type="transmembrane region" description="Helical" evidence="6">
    <location>
        <begin position="244"/>
        <end position="267"/>
    </location>
</feature>
<feature type="region of interest" description="Disordered" evidence="5">
    <location>
        <begin position="173"/>
        <end position="203"/>
    </location>
</feature>
<evidence type="ECO:0000256" key="1">
    <source>
        <dbReference type="ARBA" id="ARBA00004141"/>
    </source>
</evidence>
<dbReference type="Pfam" id="PF03547">
    <property type="entry name" value="Mem_trans"/>
    <property type="match status" value="1"/>
</dbReference>
<dbReference type="RefSeq" id="XP_013258562.1">
    <property type="nucleotide sequence ID" value="XM_013403108.1"/>
</dbReference>
<keyword evidence="8" id="KW-1185">Reference proteome</keyword>
<evidence type="ECO:0000256" key="2">
    <source>
        <dbReference type="ARBA" id="ARBA00022692"/>
    </source>
</evidence>
<dbReference type="InterPro" id="IPR004776">
    <property type="entry name" value="Mem_transp_PIN-like"/>
</dbReference>
<dbReference type="GeneID" id="25282466"/>
<feature type="compositionally biased region" description="Basic and acidic residues" evidence="5">
    <location>
        <begin position="187"/>
        <end position="202"/>
    </location>
</feature>
<dbReference type="VEuPathDB" id="FungiDB:A1O9_07552"/>
<proteinExistence type="predicted"/>
<dbReference type="GO" id="GO:0055085">
    <property type="term" value="P:transmembrane transport"/>
    <property type="evidence" value="ECO:0007669"/>
    <property type="project" value="InterPro"/>
</dbReference>
<dbReference type="Proteomes" id="UP000027920">
    <property type="component" value="Unassembled WGS sequence"/>
</dbReference>
<reference evidence="7 8" key="1">
    <citation type="submission" date="2013-03" db="EMBL/GenBank/DDBJ databases">
        <title>The Genome Sequence of Exophiala aquamarina CBS 119918.</title>
        <authorList>
            <consortium name="The Broad Institute Genomics Platform"/>
            <person name="Cuomo C."/>
            <person name="de Hoog S."/>
            <person name="Gorbushina A."/>
            <person name="Walker B."/>
            <person name="Young S.K."/>
            <person name="Zeng Q."/>
            <person name="Gargeya S."/>
            <person name="Fitzgerald M."/>
            <person name="Haas B."/>
            <person name="Abouelleil A."/>
            <person name="Allen A.W."/>
            <person name="Alvarado L."/>
            <person name="Arachchi H.M."/>
            <person name="Berlin A.M."/>
            <person name="Chapman S.B."/>
            <person name="Gainer-Dewar J."/>
            <person name="Goldberg J."/>
            <person name="Griggs A."/>
            <person name="Gujja S."/>
            <person name="Hansen M."/>
            <person name="Howarth C."/>
            <person name="Imamovic A."/>
            <person name="Ireland A."/>
            <person name="Larimer J."/>
            <person name="McCowan C."/>
            <person name="Murphy C."/>
            <person name="Pearson M."/>
            <person name="Poon T.W."/>
            <person name="Priest M."/>
            <person name="Roberts A."/>
            <person name="Saif S."/>
            <person name="Shea T."/>
            <person name="Sisk P."/>
            <person name="Sykes S."/>
            <person name="Wortman J."/>
            <person name="Nusbaum C."/>
            <person name="Birren B."/>
        </authorList>
    </citation>
    <scope>NUCLEOTIDE SEQUENCE [LARGE SCALE GENOMIC DNA]</scope>
    <source>
        <strain evidence="7 8">CBS 119918</strain>
    </source>
</reference>
<evidence type="ECO:0000313" key="8">
    <source>
        <dbReference type="Proteomes" id="UP000027920"/>
    </source>
</evidence>
<feature type="transmembrane region" description="Helical" evidence="6">
    <location>
        <begin position="366"/>
        <end position="387"/>
    </location>
</feature>
<evidence type="ECO:0000256" key="6">
    <source>
        <dbReference type="SAM" id="Phobius"/>
    </source>
</evidence>
<organism evidence="7 8">
    <name type="scientific">Exophiala aquamarina CBS 119918</name>
    <dbReference type="NCBI Taxonomy" id="1182545"/>
    <lineage>
        <taxon>Eukaryota</taxon>
        <taxon>Fungi</taxon>
        <taxon>Dikarya</taxon>
        <taxon>Ascomycota</taxon>
        <taxon>Pezizomycotina</taxon>
        <taxon>Eurotiomycetes</taxon>
        <taxon>Chaetothyriomycetidae</taxon>
        <taxon>Chaetothyriales</taxon>
        <taxon>Herpotrichiellaceae</taxon>
        <taxon>Exophiala</taxon>
    </lineage>
</organism>
<dbReference type="GO" id="GO:0005783">
    <property type="term" value="C:endoplasmic reticulum"/>
    <property type="evidence" value="ECO:0007669"/>
    <property type="project" value="TreeGrafter"/>
</dbReference>
<evidence type="ECO:0000256" key="3">
    <source>
        <dbReference type="ARBA" id="ARBA00022989"/>
    </source>
</evidence>
<dbReference type="AlphaFoldDB" id="A0A072P888"/>
<gene>
    <name evidence="7" type="ORF">A1O9_07552</name>
</gene>
<dbReference type="PANTHER" id="PTHR31794:SF4">
    <property type="entry name" value="AUXIN EFFLUX TRANSPORTER FAMILY PROTEIN (EUROFUNG)"/>
    <property type="match status" value="1"/>
</dbReference>
<evidence type="ECO:0000256" key="5">
    <source>
        <dbReference type="SAM" id="MobiDB-lite"/>
    </source>
</evidence>
<comment type="caution">
    <text evidence="7">The sequence shown here is derived from an EMBL/GenBank/DDBJ whole genome shotgun (WGS) entry which is preliminary data.</text>
</comment>
<evidence type="ECO:0000256" key="4">
    <source>
        <dbReference type="ARBA" id="ARBA00023136"/>
    </source>
</evidence>
<keyword evidence="2 6" id="KW-0812">Transmembrane</keyword>
<evidence type="ECO:0008006" key="9">
    <source>
        <dbReference type="Google" id="ProtNLM"/>
    </source>
</evidence>
<feature type="transmembrane region" description="Helical" evidence="6">
    <location>
        <begin position="328"/>
        <end position="354"/>
    </location>
</feature>